<gene>
    <name evidence="2" type="ORF">LCGC14_0446280</name>
</gene>
<name>A0A0F9VT68_9ZZZZ</name>
<dbReference type="InterPro" id="IPR000261">
    <property type="entry name" value="EH_dom"/>
</dbReference>
<dbReference type="PROSITE" id="PS50031">
    <property type="entry name" value="EH"/>
    <property type="match status" value="1"/>
</dbReference>
<accession>A0A0F9VT68</accession>
<proteinExistence type="predicted"/>
<evidence type="ECO:0000313" key="2">
    <source>
        <dbReference type="EMBL" id="KKN68943.1"/>
    </source>
</evidence>
<feature type="domain" description="EH" evidence="1">
    <location>
        <begin position="30"/>
        <end position="74"/>
    </location>
</feature>
<dbReference type="EMBL" id="LAZR01000436">
    <property type="protein sequence ID" value="KKN68943.1"/>
    <property type="molecule type" value="Genomic_DNA"/>
</dbReference>
<comment type="caution">
    <text evidence="2">The sequence shown here is derived from an EMBL/GenBank/DDBJ whole genome shotgun (WGS) entry which is preliminary data.</text>
</comment>
<protein>
    <recommendedName>
        <fullName evidence="1">EH domain-containing protein</fullName>
    </recommendedName>
</protein>
<evidence type="ECO:0000259" key="1">
    <source>
        <dbReference type="PROSITE" id="PS50031"/>
    </source>
</evidence>
<sequence>MCRTNRGRAEGFGLPSSSWGWSFGDQPETSSTGYTRLATTVTRGRSLSPDSDLAEPSLVRAALPGSVLRSIWSLGPPALASPISVVSVQARVYSVSFTLIIRDRKTEVNSSSARFLDEFVSRIPPDDEGLFEDTNLVA</sequence>
<reference evidence="2" key="1">
    <citation type="journal article" date="2015" name="Nature">
        <title>Complex archaea that bridge the gap between prokaryotes and eukaryotes.</title>
        <authorList>
            <person name="Spang A."/>
            <person name="Saw J.H."/>
            <person name="Jorgensen S.L."/>
            <person name="Zaremba-Niedzwiedzka K."/>
            <person name="Martijn J."/>
            <person name="Lind A.E."/>
            <person name="van Eijk R."/>
            <person name="Schleper C."/>
            <person name="Guy L."/>
            <person name="Ettema T.J."/>
        </authorList>
    </citation>
    <scope>NUCLEOTIDE SEQUENCE</scope>
</reference>
<organism evidence="2">
    <name type="scientific">marine sediment metagenome</name>
    <dbReference type="NCBI Taxonomy" id="412755"/>
    <lineage>
        <taxon>unclassified sequences</taxon>
        <taxon>metagenomes</taxon>
        <taxon>ecological metagenomes</taxon>
    </lineage>
</organism>
<dbReference type="AlphaFoldDB" id="A0A0F9VT68"/>